<comment type="caution">
    <text evidence="2">The sequence shown here is derived from an EMBL/GenBank/DDBJ whole genome shotgun (WGS) entry which is preliminary data.</text>
</comment>
<dbReference type="AlphaFoldDB" id="A0A074M5Q1"/>
<name>A0A074M5Q1_ERYLO</name>
<dbReference type="SUPFAM" id="SSF53756">
    <property type="entry name" value="UDP-Glycosyltransferase/glycogen phosphorylase"/>
    <property type="match status" value="1"/>
</dbReference>
<evidence type="ECO:0000313" key="2">
    <source>
        <dbReference type="EMBL" id="KEO88619.1"/>
    </source>
</evidence>
<evidence type="ECO:0008006" key="4">
    <source>
        <dbReference type="Google" id="ProtNLM"/>
    </source>
</evidence>
<dbReference type="OrthoDB" id="9790710at2"/>
<evidence type="ECO:0000256" key="1">
    <source>
        <dbReference type="ARBA" id="ARBA00022679"/>
    </source>
</evidence>
<gene>
    <name evidence="2" type="ORF">EH31_16825</name>
</gene>
<proteinExistence type="predicted"/>
<dbReference type="GO" id="GO:0016757">
    <property type="term" value="F:glycosyltransferase activity"/>
    <property type="evidence" value="ECO:0007669"/>
    <property type="project" value="TreeGrafter"/>
</dbReference>
<dbReference type="Proteomes" id="UP000027647">
    <property type="component" value="Unassembled WGS sequence"/>
</dbReference>
<organism evidence="2 3">
    <name type="scientific">Erythrobacter longus</name>
    <dbReference type="NCBI Taxonomy" id="1044"/>
    <lineage>
        <taxon>Bacteria</taxon>
        <taxon>Pseudomonadati</taxon>
        <taxon>Pseudomonadota</taxon>
        <taxon>Alphaproteobacteria</taxon>
        <taxon>Sphingomonadales</taxon>
        <taxon>Erythrobacteraceae</taxon>
        <taxon>Erythrobacter/Porphyrobacter group</taxon>
        <taxon>Erythrobacter</taxon>
    </lineage>
</organism>
<protein>
    <recommendedName>
        <fullName evidence="4">Glycosyl transferase family 1 domain-containing protein</fullName>
    </recommendedName>
</protein>
<dbReference type="GO" id="GO:0009103">
    <property type="term" value="P:lipopolysaccharide biosynthetic process"/>
    <property type="evidence" value="ECO:0007669"/>
    <property type="project" value="TreeGrafter"/>
</dbReference>
<sequence>MTSRILHVSGDFPDPIEPFKTPVIQSFLELTSESFEHEVVSINRVGPGAFGLVRTLLTPDAHVTDQQAFDAGTALRYSAPGRGIFHQTMLERLGKHIADMIAASGKPVPLLVGHKLTIEGIAVAKASKITGIPYALTIQGNTDRRILKARPDLRRLFRKIHQNASAVCTFTPIAKDAIESALGKREDGIALIPCPTELDTIAAPRVTNGDVISVFHLKNHAVKNLDGLVNAASQLRGEERGRKISILGGGSDAEIAHCKQLIASAPQIQLEGPVERSSMQARMNEACVLVVPSRAESFGLVFVEALFAGLPIIYPKGTAIDGYFDGLPFAQGVDARSPHSIAKAIERAIKEESEMKGALAKWQKSGAASFFARSAIASSYKSVLESALRR</sequence>
<dbReference type="PANTHER" id="PTHR46401:SF2">
    <property type="entry name" value="GLYCOSYLTRANSFERASE WBBK-RELATED"/>
    <property type="match status" value="1"/>
</dbReference>
<keyword evidence="1" id="KW-0808">Transferase</keyword>
<dbReference type="EMBL" id="JMIW01000009">
    <property type="protein sequence ID" value="KEO88619.1"/>
    <property type="molecule type" value="Genomic_DNA"/>
</dbReference>
<dbReference type="Gene3D" id="3.40.50.2000">
    <property type="entry name" value="Glycogen Phosphorylase B"/>
    <property type="match status" value="2"/>
</dbReference>
<dbReference type="Pfam" id="PF13692">
    <property type="entry name" value="Glyco_trans_1_4"/>
    <property type="match status" value="1"/>
</dbReference>
<keyword evidence="3" id="KW-1185">Reference proteome</keyword>
<reference evidence="2 3" key="1">
    <citation type="submission" date="2014-04" db="EMBL/GenBank/DDBJ databases">
        <title>A comprehensive comparison of genomes of Erythrobacter spp. strains.</title>
        <authorList>
            <person name="Zheng Q."/>
        </authorList>
    </citation>
    <scope>NUCLEOTIDE SEQUENCE [LARGE SCALE GENOMIC DNA]</scope>
    <source>
        <strain evidence="2 3">DSM 6997</strain>
    </source>
</reference>
<dbReference type="PANTHER" id="PTHR46401">
    <property type="entry name" value="GLYCOSYLTRANSFERASE WBBK-RELATED"/>
    <property type="match status" value="1"/>
</dbReference>
<dbReference type="RefSeq" id="WP_034962178.1">
    <property type="nucleotide sequence ID" value="NZ_JMIW01000009.1"/>
</dbReference>
<evidence type="ECO:0000313" key="3">
    <source>
        <dbReference type="Proteomes" id="UP000027647"/>
    </source>
</evidence>
<dbReference type="STRING" id="1044.EH31_16825"/>
<dbReference type="eggNOG" id="COG0438">
    <property type="taxonomic scope" value="Bacteria"/>
</dbReference>
<accession>A0A074M5Q1</accession>